<name>I3Z9B1_BELBD</name>
<accession>I3Z9B1</accession>
<evidence type="ECO:0008006" key="3">
    <source>
        <dbReference type="Google" id="ProtNLM"/>
    </source>
</evidence>
<dbReference type="InterPro" id="IPR025667">
    <property type="entry name" value="SprB_repeat"/>
</dbReference>
<protein>
    <recommendedName>
        <fullName evidence="3">Gliding motility-associated C-terminal domain-containing protein</fullName>
    </recommendedName>
</protein>
<evidence type="ECO:0000313" key="1">
    <source>
        <dbReference type="EMBL" id="AFL85829.1"/>
    </source>
</evidence>
<evidence type="ECO:0000313" key="2">
    <source>
        <dbReference type="Proteomes" id="UP000006050"/>
    </source>
</evidence>
<keyword evidence="2" id="KW-1185">Reference proteome</keyword>
<gene>
    <name evidence="1" type="ordered locus">Belba_3325</name>
</gene>
<sequence length="251" mass="27526">MENINIVEPPLLEVEAINTIATSCFGRADGEAFIELTGGTAPYSINLPTNQINGNQINLFDLEGRLYELEITDANGCVLPINFMIDSPLPLEVDVRIEKFACPGEANGDLLAEPKGGDGPFTYLWDFDNSTQFLLQGVPRGIHEVTVVDSRGCVSFGTGEMVEADPIARMPTGFDPREGLFEAVANCTLIYELMVYNLWGELIYFGNTGWDGKVNNEDAPAGNYTYVFSYEYLLNGIPKSDQIKGGFVLVK</sequence>
<dbReference type="Pfam" id="PF13573">
    <property type="entry name" value="SprB"/>
    <property type="match status" value="1"/>
</dbReference>
<dbReference type="STRING" id="866536.Belba_3325"/>
<proteinExistence type="predicted"/>
<dbReference type="Proteomes" id="UP000006050">
    <property type="component" value="Chromosome"/>
</dbReference>
<dbReference type="RefSeq" id="WP_014773766.1">
    <property type="nucleotide sequence ID" value="NC_018010.1"/>
</dbReference>
<dbReference type="HOGENOM" id="CLU_1105433_0_0_10"/>
<reference evidence="2" key="1">
    <citation type="submission" date="2012-06" db="EMBL/GenBank/DDBJ databases">
        <title>The complete genome of Belliella baltica DSM 15883.</title>
        <authorList>
            <person name="Lucas S."/>
            <person name="Copeland A."/>
            <person name="Lapidus A."/>
            <person name="Goodwin L."/>
            <person name="Pitluck S."/>
            <person name="Peters L."/>
            <person name="Mikhailova N."/>
            <person name="Davenport K."/>
            <person name="Kyrpides N."/>
            <person name="Mavromatis K."/>
            <person name="Pagani I."/>
            <person name="Ivanova N."/>
            <person name="Ovchinnikova G."/>
            <person name="Zeytun A."/>
            <person name="Detter J.C."/>
            <person name="Han C."/>
            <person name="Land M."/>
            <person name="Hauser L."/>
            <person name="Markowitz V."/>
            <person name="Cheng J.-F."/>
            <person name="Hugenholtz P."/>
            <person name="Woyke T."/>
            <person name="Wu D."/>
            <person name="Tindall B."/>
            <person name="Pomrenke H."/>
            <person name="Brambilla E."/>
            <person name="Klenk H.-P."/>
            <person name="Eisen J.A."/>
        </authorList>
    </citation>
    <scope>NUCLEOTIDE SEQUENCE [LARGE SCALE GENOMIC DNA]</scope>
    <source>
        <strain evidence="2">DSM 15883 / CIP 108006 / LMG 21964 / BA134</strain>
    </source>
</reference>
<dbReference type="KEGG" id="bbd:Belba_3325"/>
<dbReference type="AlphaFoldDB" id="I3Z9B1"/>
<dbReference type="EMBL" id="CP003281">
    <property type="protein sequence ID" value="AFL85829.1"/>
    <property type="molecule type" value="Genomic_DNA"/>
</dbReference>
<organism evidence="1 2">
    <name type="scientific">Belliella baltica (strain DSM 15883 / CIP 108006 / LMG 21964 / BA134)</name>
    <dbReference type="NCBI Taxonomy" id="866536"/>
    <lineage>
        <taxon>Bacteria</taxon>
        <taxon>Pseudomonadati</taxon>
        <taxon>Bacteroidota</taxon>
        <taxon>Cytophagia</taxon>
        <taxon>Cytophagales</taxon>
        <taxon>Cyclobacteriaceae</taxon>
        <taxon>Belliella</taxon>
    </lineage>
</organism>
<dbReference type="eggNOG" id="COG3291">
    <property type="taxonomic scope" value="Bacteria"/>
</dbReference>